<dbReference type="Pfam" id="PF00072">
    <property type="entry name" value="Response_reg"/>
    <property type="match status" value="2"/>
</dbReference>
<feature type="modified residue" description="4-aspartylphosphate" evidence="12">
    <location>
        <position position="900"/>
    </location>
</feature>
<dbReference type="SUPFAM" id="SSF47384">
    <property type="entry name" value="Homodimeric domain of signal transducing histidine kinase"/>
    <property type="match status" value="1"/>
</dbReference>
<dbReference type="EC" id="2.7.13.3" evidence="2"/>
<dbReference type="SMART" id="SM00387">
    <property type="entry name" value="HATPase_c"/>
    <property type="match status" value="1"/>
</dbReference>
<evidence type="ECO:0000256" key="13">
    <source>
        <dbReference type="SAM" id="Phobius"/>
    </source>
</evidence>
<keyword evidence="6 18" id="KW-0418">Kinase</keyword>
<dbReference type="PRINTS" id="PR00344">
    <property type="entry name" value="BCTRLSENSOR"/>
</dbReference>
<proteinExistence type="predicted"/>
<feature type="domain" description="Response regulatory" evidence="15">
    <location>
        <begin position="851"/>
        <end position="960"/>
    </location>
</feature>
<dbReference type="Gene3D" id="3.40.50.2300">
    <property type="match status" value="2"/>
</dbReference>
<feature type="transmembrane region" description="Helical" evidence="13">
    <location>
        <begin position="68"/>
        <end position="88"/>
    </location>
</feature>
<comment type="subunit">
    <text evidence="10">At low DSF concentrations, interacts with RpfF.</text>
</comment>
<evidence type="ECO:0000256" key="4">
    <source>
        <dbReference type="ARBA" id="ARBA00022679"/>
    </source>
</evidence>
<dbReference type="InterPro" id="IPR011006">
    <property type="entry name" value="CheY-like_superfamily"/>
</dbReference>
<evidence type="ECO:0000259" key="14">
    <source>
        <dbReference type="PROSITE" id="PS50109"/>
    </source>
</evidence>
<evidence type="ECO:0000256" key="11">
    <source>
        <dbReference type="ARBA" id="ARBA00068150"/>
    </source>
</evidence>
<evidence type="ECO:0000313" key="18">
    <source>
        <dbReference type="EMBL" id="GAM75792.1"/>
    </source>
</evidence>
<dbReference type="InterPro" id="IPR036097">
    <property type="entry name" value="HisK_dim/P_sf"/>
</dbReference>
<keyword evidence="13" id="KW-1133">Transmembrane helix</keyword>
<dbReference type="CDD" id="cd17546">
    <property type="entry name" value="REC_hyHK_CKI1_RcsC-like"/>
    <property type="match status" value="2"/>
</dbReference>
<dbReference type="Gene3D" id="1.10.287.130">
    <property type="match status" value="1"/>
</dbReference>
<dbReference type="FunFam" id="1.10.287.130:FF:000002">
    <property type="entry name" value="Two-component osmosensing histidine kinase"/>
    <property type="match status" value="1"/>
</dbReference>
<evidence type="ECO:0000256" key="9">
    <source>
        <dbReference type="ARBA" id="ARBA00023012"/>
    </source>
</evidence>
<sequence length="960" mass="106531">MSQLLKVPSTFVWGTAFITFFPAALLLLGISFDTSSQLIDIEPLLNASLTEIKEAIYPSFAGSFTHTILEWASISIAVLTVFVAFAHFKIKRDAVTPIIGVALFTAGLMDAFHALAADRLISAAAPNEYFVPFTWAIARLFNASITMAGVCLLLIYGNKKAKLSFVFSVTVIFGLVAYAIMAFCATQPSLPQTIYPDAFISRPWDIGPLVLYFVCGLWLYPKFYKRQPSLFTQALWISLIPQIMTELHMAFGSTGLYDSHFNIAHFLKIVAYAVPFIGLLLDYIKTYQSKQRLEQALLAEKSNLETMVRGRTLELEKSEAMTKSIIETALDAIILIDKNAHIITWNKHANLTYGWTEQEVLGKPITDIFELDNDTYNYTSELETLLTTGVNPLKNKRLEVIAHSKHGQAFPIELTFSPILQGNDYVFSTISRDISARKQGEDELKAARESAVKANSIKSEFLANMSHEIRTPMNAIIGMSDLALETKLDSKQHNYVYNINRSANSLLGIINDILDFSKIEAGKLYMESIPFRIEDVLDELAAMLSFKAEKNSVELLFDIPPALPEGLIGDPLRLNQVLINLGDNAIKFTEVGEVIISVRLIEQAKGWCRLKFSVKDSGIGIDKQKIDSLFNSFTQADTSTTREFGGTGLGLTISRKIAEIMDGELTCESELSKGSTFSFTAKFQQDEVQESSPTTHYPSYKVLIVDDNQSSRDILNNILTSFGMSCDQAENGSLALEKIKTADSNRAPYELIIIDWQMPEIDGIEVVKRIQALDIVSAPPAVVMVTAHGKQKAQEAAIGTPIKSFLTKPVTPSTLLDSILVEKGKEILHQNRAAVREEEVEKAIDGLRGAKILLVEDNAINLELAVDVLNRQDIDVITAKNGVEAIRQLEQQVFDGVLMDCQMPIMDGYEATRNIRNYESFKQLPILAMTANAMAGDKEKVLEAGMNDHITKPINRRSCS</sequence>
<dbReference type="Pfam" id="PF17159">
    <property type="entry name" value="MASE3"/>
    <property type="match status" value="1"/>
</dbReference>
<evidence type="ECO:0000256" key="2">
    <source>
        <dbReference type="ARBA" id="ARBA00012438"/>
    </source>
</evidence>
<accession>A0A0B8QFE3</accession>
<dbReference type="InterPro" id="IPR003594">
    <property type="entry name" value="HATPase_dom"/>
</dbReference>
<evidence type="ECO:0000256" key="5">
    <source>
        <dbReference type="ARBA" id="ARBA00022741"/>
    </source>
</evidence>
<evidence type="ECO:0000256" key="6">
    <source>
        <dbReference type="ARBA" id="ARBA00022777"/>
    </source>
</evidence>
<keyword evidence="9" id="KW-0902">Two-component regulatory system</keyword>
<feature type="domain" description="Response regulatory" evidence="15">
    <location>
        <begin position="701"/>
        <end position="823"/>
    </location>
</feature>
<dbReference type="AlphaFoldDB" id="A0A0B8QFE3"/>
<protein>
    <recommendedName>
        <fullName evidence="11">Sensory/regulatory protein RpfC</fullName>
        <ecNumber evidence="2">2.7.13.3</ecNumber>
    </recommendedName>
</protein>
<dbReference type="CDD" id="cd00082">
    <property type="entry name" value="HisKA"/>
    <property type="match status" value="1"/>
</dbReference>
<dbReference type="PROSITE" id="PS50112">
    <property type="entry name" value="PAS"/>
    <property type="match status" value="1"/>
</dbReference>
<gene>
    <name evidence="18" type="ORF">JCM19241_3704</name>
</gene>
<dbReference type="GO" id="GO:0005524">
    <property type="term" value="F:ATP binding"/>
    <property type="evidence" value="ECO:0007669"/>
    <property type="project" value="UniProtKB-KW"/>
</dbReference>
<evidence type="ECO:0000256" key="1">
    <source>
        <dbReference type="ARBA" id="ARBA00000085"/>
    </source>
</evidence>
<comment type="catalytic activity">
    <reaction evidence="1">
        <text>ATP + protein L-histidine = ADP + protein N-phospho-L-histidine.</text>
        <dbReference type="EC" id="2.7.13.3"/>
    </reaction>
</comment>
<keyword evidence="13" id="KW-0812">Transmembrane</keyword>
<reference evidence="18 19" key="2">
    <citation type="submission" date="2015-01" db="EMBL/GenBank/DDBJ databases">
        <authorList>
            <consortium name="NBRP consortium"/>
            <person name="Sawabe T."/>
            <person name="Meirelles P."/>
            <person name="Feng G."/>
            <person name="Sayaka M."/>
            <person name="Hattori M."/>
            <person name="Ohkuma M."/>
        </authorList>
    </citation>
    <scope>NUCLEOTIDE SEQUENCE [LARGE SCALE GENOMIC DNA]</scope>
    <source>
        <strain evidence="19">JCM 19241</strain>
    </source>
</reference>
<feature type="transmembrane region" description="Helical" evidence="13">
    <location>
        <begin position="136"/>
        <end position="156"/>
    </location>
</feature>
<dbReference type="Proteomes" id="UP000031666">
    <property type="component" value="Unassembled WGS sequence"/>
</dbReference>
<dbReference type="InterPro" id="IPR001789">
    <property type="entry name" value="Sig_transdc_resp-reg_receiver"/>
</dbReference>
<feature type="transmembrane region" description="Helical" evidence="13">
    <location>
        <begin position="263"/>
        <end position="284"/>
    </location>
</feature>
<reference evidence="18 19" key="1">
    <citation type="submission" date="2015-01" db="EMBL/GenBank/DDBJ databases">
        <title>Vibrio sp. C94 JCM 19241 whole genome shotgun sequence.</title>
        <authorList>
            <person name="Sawabe T."/>
            <person name="Meirelles P."/>
            <person name="Feng G."/>
            <person name="Sayaka M."/>
            <person name="Hattori M."/>
            <person name="Ohkuma M."/>
        </authorList>
    </citation>
    <scope>NUCLEOTIDE SEQUENCE [LARGE SCALE GENOMIC DNA]</scope>
    <source>
        <strain evidence="19">JCM 19241</strain>
    </source>
</reference>
<dbReference type="InterPro" id="IPR004358">
    <property type="entry name" value="Sig_transdc_His_kin-like_C"/>
</dbReference>
<dbReference type="SMART" id="SM00448">
    <property type="entry name" value="REC"/>
    <property type="match status" value="2"/>
</dbReference>
<dbReference type="Pfam" id="PF02518">
    <property type="entry name" value="HATPase_c"/>
    <property type="match status" value="1"/>
</dbReference>
<evidence type="ECO:0000256" key="7">
    <source>
        <dbReference type="ARBA" id="ARBA00022801"/>
    </source>
</evidence>
<keyword evidence="7" id="KW-0378">Hydrolase</keyword>
<dbReference type="STRING" id="1481914.JCM19241_3704"/>
<organism evidence="18 19">
    <name type="scientific">Vibrio ishigakensis</name>
    <dbReference type="NCBI Taxonomy" id="1481914"/>
    <lineage>
        <taxon>Bacteria</taxon>
        <taxon>Pseudomonadati</taxon>
        <taxon>Pseudomonadota</taxon>
        <taxon>Gammaproteobacteria</taxon>
        <taxon>Vibrionales</taxon>
        <taxon>Vibrionaceae</taxon>
        <taxon>Vibrio</taxon>
    </lineage>
</organism>
<feature type="transmembrane region" description="Helical" evidence="13">
    <location>
        <begin position="95"/>
        <end position="116"/>
    </location>
</feature>
<name>A0A0B8QFE3_9VIBR</name>
<keyword evidence="8" id="KW-0067">ATP-binding</keyword>
<dbReference type="NCBIfam" id="TIGR00229">
    <property type="entry name" value="sensory_box"/>
    <property type="match status" value="1"/>
</dbReference>
<evidence type="ECO:0000259" key="17">
    <source>
        <dbReference type="PROSITE" id="PS50113"/>
    </source>
</evidence>
<dbReference type="SMART" id="SM00091">
    <property type="entry name" value="PAS"/>
    <property type="match status" value="1"/>
</dbReference>
<comment type="caution">
    <text evidence="18">The sequence shown here is derived from an EMBL/GenBank/DDBJ whole genome shotgun (WGS) entry which is preliminary data.</text>
</comment>
<evidence type="ECO:0000256" key="12">
    <source>
        <dbReference type="PROSITE-ProRule" id="PRU00169"/>
    </source>
</evidence>
<keyword evidence="4" id="KW-0808">Transferase</keyword>
<keyword evidence="5" id="KW-0547">Nucleotide-binding</keyword>
<evidence type="ECO:0000259" key="15">
    <source>
        <dbReference type="PROSITE" id="PS50110"/>
    </source>
</evidence>
<feature type="modified residue" description="4-aspartylphosphate" evidence="12">
    <location>
        <position position="755"/>
    </location>
</feature>
<evidence type="ECO:0000256" key="3">
    <source>
        <dbReference type="ARBA" id="ARBA00022553"/>
    </source>
</evidence>
<dbReference type="InterPro" id="IPR003661">
    <property type="entry name" value="HisK_dim/P_dom"/>
</dbReference>
<dbReference type="InterPro" id="IPR000700">
    <property type="entry name" value="PAS-assoc_C"/>
</dbReference>
<dbReference type="SUPFAM" id="SSF52172">
    <property type="entry name" value="CheY-like"/>
    <property type="match status" value="2"/>
</dbReference>
<dbReference type="Gene3D" id="3.30.450.20">
    <property type="entry name" value="PAS domain"/>
    <property type="match status" value="1"/>
</dbReference>
<dbReference type="CDD" id="cd16922">
    <property type="entry name" value="HATPase_EvgS-ArcB-TorS-like"/>
    <property type="match status" value="1"/>
</dbReference>
<dbReference type="SUPFAM" id="SSF55785">
    <property type="entry name" value="PYP-like sensor domain (PAS domain)"/>
    <property type="match status" value="1"/>
</dbReference>
<feature type="domain" description="PAS" evidence="16">
    <location>
        <begin position="318"/>
        <end position="389"/>
    </location>
</feature>
<evidence type="ECO:0000256" key="8">
    <source>
        <dbReference type="ARBA" id="ARBA00022840"/>
    </source>
</evidence>
<dbReference type="PROSITE" id="PS50110">
    <property type="entry name" value="RESPONSE_REGULATORY"/>
    <property type="match status" value="2"/>
</dbReference>
<dbReference type="InterPro" id="IPR035965">
    <property type="entry name" value="PAS-like_dom_sf"/>
</dbReference>
<dbReference type="GO" id="GO:0000155">
    <property type="term" value="F:phosphorelay sensor kinase activity"/>
    <property type="evidence" value="ECO:0007669"/>
    <property type="project" value="InterPro"/>
</dbReference>
<keyword evidence="3 12" id="KW-0597">Phosphoprotein</keyword>
<keyword evidence="13" id="KW-0472">Membrane</keyword>
<dbReference type="PANTHER" id="PTHR45339:SF1">
    <property type="entry name" value="HYBRID SIGNAL TRANSDUCTION HISTIDINE KINASE J"/>
    <property type="match status" value="1"/>
</dbReference>
<feature type="transmembrane region" description="Helical" evidence="13">
    <location>
        <begin position="12"/>
        <end position="32"/>
    </location>
</feature>
<evidence type="ECO:0000313" key="19">
    <source>
        <dbReference type="Proteomes" id="UP000031666"/>
    </source>
</evidence>
<evidence type="ECO:0000256" key="10">
    <source>
        <dbReference type="ARBA" id="ARBA00064003"/>
    </source>
</evidence>
<feature type="transmembrane region" description="Helical" evidence="13">
    <location>
        <begin position="203"/>
        <end position="221"/>
    </location>
</feature>
<dbReference type="InterPro" id="IPR005467">
    <property type="entry name" value="His_kinase_dom"/>
</dbReference>
<dbReference type="SMART" id="SM00388">
    <property type="entry name" value="HisKA"/>
    <property type="match status" value="1"/>
</dbReference>
<dbReference type="InterPro" id="IPR000014">
    <property type="entry name" value="PAS"/>
</dbReference>
<dbReference type="EMBL" id="BBSC01000004">
    <property type="protein sequence ID" value="GAM75792.1"/>
    <property type="molecule type" value="Genomic_DNA"/>
</dbReference>
<dbReference type="GO" id="GO:0016787">
    <property type="term" value="F:hydrolase activity"/>
    <property type="evidence" value="ECO:0007669"/>
    <property type="project" value="UniProtKB-KW"/>
</dbReference>
<dbReference type="PANTHER" id="PTHR45339">
    <property type="entry name" value="HYBRID SIGNAL TRANSDUCTION HISTIDINE KINASE J"/>
    <property type="match status" value="1"/>
</dbReference>
<feature type="transmembrane region" description="Helical" evidence="13">
    <location>
        <begin position="163"/>
        <end position="183"/>
    </location>
</feature>
<dbReference type="Pfam" id="PF00512">
    <property type="entry name" value="HisKA"/>
    <property type="match status" value="1"/>
</dbReference>
<dbReference type="InterPro" id="IPR036890">
    <property type="entry name" value="HATPase_C_sf"/>
</dbReference>
<dbReference type="PROSITE" id="PS50113">
    <property type="entry name" value="PAC"/>
    <property type="match status" value="1"/>
</dbReference>
<dbReference type="InterPro" id="IPR033425">
    <property type="entry name" value="MASE3"/>
</dbReference>
<dbReference type="CDD" id="cd00130">
    <property type="entry name" value="PAS"/>
    <property type="match status" value="1"/>
</dbReference>
<dbReference type="SUPFAM" id="SSF55874">
    <property type="entry name" value="ATPase domain of HSP90 chaperone/DNA topoisomerase II/histidine kinase"/>
    <property type="match status" value="1"/>
</dbReference>
<feature type="domain" description="PAC" evidence="17">
    <location>
        <begin position="394"/>
        <end position="446"/>
    </location>
</feature>
<dbReference type="PROSITE" id="PS50109">
    <property type="entry name" value="HIS_KIN"/>
    <property type="match status" value="1"/>
</dbReference>
<feature type="domain" description="Histidine kinase" evidence="14">
    <location>
        <begin position="464"/>
        <end position="685"/>
    </location>
</feature>
<dbReference type="Gene3D" id="3.30.565.10">
    <property type="entry name" value="Histidine kinase-like ATPase, C-terminal domain"/>
    <property type="match status" value="1"/>
</dbReference>
<dbReference type="FunFam" id="3.30.565.10:FF:000010">
    <property type="entry name" value="Sensor histidine kinase RcsC"/>
    <property type="match status" value="1"/>
</dbReference>
<dbReference type="Pfam" id="PF13426">
    <property type="entry name" value="PAS_9"/>
    <property type="match status" value="1"/>
</dbReference>
<evidence type="ECO:0000259" key="16">
    <source>
        <dbReference type="PROSITE" id="PS50112"/>
    </source>
</evidence>